<dbReference type="AlphaFoldDB" id="H1KVT2"/>
<dbReference type="PATRIC" id="fig|882800.3.peg.6349"/>
<evidence type="ECO:0000313" key="1">
    <source>
        <dbReference type="EMBL" id="EHP72048.1"/>
    </source>
</evidence>
<name>H1KVT2_METEX</name>
<proteinExistence type="predicted"/>
<reference evidence="1 2" key="1">
    <citation type="submission" date="2011-09" db="EMBL/GenBank/DDBJ databases">
        <title>The draft genome of Methylobacterium extorquens DSM 13060.</title>
        <authorList>
            <consortium name="US DOE Joint Genome Institute (JGI-PGF)"/>
            <person name="Lucas S."/>
            <person name="Han J."/>
            <person name="Lapidus A."/>
            <person name="Cheng J.-F."/>
            <person name="Goodwin L."/>
            <person name="Pitluck S."/>
            <person name="Peters L."/>
            <person name="Land M.L."/>
            <person name="Hauser L."/>
            <person name="Koskimaki J."/>
            <person name="Halonen O."/>
            <person name="Pirttila A."/>
            <person name="Frank C."/>
            <person name="Woyke T.J."/>
        </authorList>
    </citation>
    <scope>NUCLEOTIDE SEQUENCE [LARGE SCALE GENOMIC DNA]</scope>
    <source>
        <strain evidence="1 2">DSM 13060</strain>
    </source>
</reference>
<evidence type="ECO:0000313" key="2">
    <source>
        <dbReference type="Proteomes" id="UP000004382"/>
    </source>
</evidence>
<protein>
    <submittedName>
        <fullName evidence="1">Uncharacterized protein</fullName>
    </submittedName>
</protein>
<gene>
    <name evidence="1" type="ORF">MetexDRAFT_6745</name>
</gene>
<sequence length="133" mass="14164">MHAGAVLAEERGPCDTDIEVDEALNPHGIEPDSLGEVTVVDATDRNADWRECATVVGSTSTDVGVAIRVRVHSYNGLVRGAVAAGDISAVGIGYACLEETIVKGTGDRPLVNVHRWRLHELRLHRADTQAEAA</sequence>
<accession>H1KVT2</accession>
<dbReference type="Proteomes" id="UP000004382">
    <property type="component" value="Unassembled WGS sequence"/>
</dbReference>
<organism evidence="1 2">
    <name type="scientific">Methylorubrum extorquens DSM 13060</name>
    <dbReference type="NCBI Taxonomy" id="882800"/>
    <lineage>
        <taxon>Bacteria</taxon>
        <taxon>Pseudomonadati</taxon>
        <taxon>Pseudomonadota</taxon>
        <taxon>Alphaproteobacteria</taxon>
        <taxon>Hyphomicrobiales</taxon>
        <taxon>Methylobacteriaceae</taxon>
        <taxon>Methylorubrum</taxon>
    </lineage>
</organism>
<dbReference type="RefSeq" id="WP_003607752.1">
    <property type="nucleotide sequence ID" value="NZ_AGJK01000547.1"/>
</dbReference>
<dbReference type="EMBL" id="AGJK01000547">
    <property type="protein sequence ID" value="EHP72048.1"/>
    <property type="molecule type" value="Genomic_DNA"/>
</dbReference>
<comment type="caution">
    <text evidence="1">The sequence shown here is derived from an EMBL/GenBank/DDBJ whole genome shotgun (WGS) entry which is preliminary data.</text>
</comment>